<keyword evidence="1" id="KW-0812">Transmembrane</keyword>
<dbReference type="Pfam" id="PF03817">
    <property type="entry name" value="MadL"/>
    <property type="match status" value="1"/>
</dbReference>
<keyword evidence="1" id="KW-0472">Membrane</keyword>
<dbReference type="Proteomes" id="UP000680279">
    <property type="component" value="Unassembled WGS sequence"/>
</dbReference>
<keyword evidence="1" id="KW-1133">Transmembrane helix</keyword>
<feature type="transmembrane region" description="Helical" evidence="1">
    <location>
        <begin position="29"/>
        <end position="47"/>
    </location>
</feature>
<protein>
    <submittedName>
        <fullName evidence="2">Malonate transporter MadL</fullName>
    </submittedName>
</protein>
<evidence type="ECO:0000256" key="1">
    <source>
        <dbReference type="SAM" id="Phobius"/>
    </source>
</evidence>
<dbReference type="EMBL" id="BOQT01000004">
    <property type="protein sequence ID" value="GIN20478.1"/>
    <property type="molecule type" value="Genomic_DNA"/>
</dbReference>
<organism evidence="2 3">
    <name type="scientific">Siminovitchia fordii</name>
    <dbReference type="NCBI Taxonomy" id="254759"/>
    <lineage>
        <taxon>Bacteria</taxon>
        <taxon>Bacillati</taxon>
        <taxon>Bacillota</taxon>
        <taxon>Bacilli</taxon>
        <taxon>Bacillales</taxon>
        <taxon>Bacillaceae</taxon>
        <taxon>Siminovitchia</taxon>
    </lineage>
</organism>
<dbReference type="NCBIfam" id="TIGR00807">
    <property type="entry name" value="malonate_madL"/>
    <property type="match status" value="1"/>
</dbReference>
<name>A0ABQ4K5Q1_9BACI</name>
<proteinExistence type="predicted"/>
<feature type="transmembrane region" description="Helical" evidence="1">
    <location>
        <begin position="59"/>
        <end position="80"/>
    </location>
</feature>
<feature type="transmembrane region" description="Helical" evidence="1">
    <location>
        <begin position="92"/>
        <end position="112"/>
    </location>
</feature>
<evidence type="ECO:0000313" key="2">
    <source>
        <dbReference type="EMBL" id="GIN20478.1"/>
    </source>
</evidence>
<accession>A0ABQ4K5Q1</accession>
<comment type="caution">
    <text evidence="2">The sequence shown here is derived from an EMBL/GenBank/DDBJ whole genome shotgun (WGS) entry which is preliminary data.</text>
</comment>
<dbReference type="RefSeq" id="WP_018706712.1">
    <property type="nucleotide sequence ID" value="NZ_BOQT01000004.1"/>
</dbReference>
<evidence type="ECO:0000313" key="3">
    <source>
        <dbReference type="Proteomes" id="UP000680279"/>
    </source>
</evidence>
<gene>
    <name evidence="2" type="ORF">J1TS3_16120</name>
</gene>
<reference evidence="2 3" key="1">
    <citation type="submission" date="2021-03" db="EMBL/GenBank/DDBJ databases">
        <title>Antimicrobial resistance genes in bacteria isolated from Japanese honey, and their potential for conferring macrolide and lincosamide resistance in the American foulbrood pathogen Paenibacillus larvae.</title>
        <authorList>
            <person name="Okamoto M."/>
            <person name="Kumagai M."/>
            <person name="Kanamori H."/>
            <person name="Takamatsu D."/>
        </authorList>
    </citation>
    <scope>NUCLEOTIDE SEQUENCE [LARGE SCALE GENOMIC DNA]</scope>
    <source>
        <strain evidence="2 3">J1TS3</strain>
    </source>
</reference>
<dbReference type="InterPro" id="IPR004690">
    <property type="entry name" value="Maln_transptMadL"/>
</dbReference>
<sequence length="142" mass="14592">MVIFGVALLAICMLSGVFLGELLGLSLGIEANVGGVGIAMLLLVLIVDHLKKRGKLSQAAQDGLGFWSAMYIPIVIAMSASQNVAGALDGGPLAIVAGVAAVAISWIVVPILSASKRKEVFDGALDENHLTGGEEANVRNIK</sequence>
<keyword evidence="3" id="KW-1185">Reference proteome</keyword>